<evidence type="ECO:0000313" key="4">
    <source>
        <dbReference type="Proteomes" id="UP001466331"/>
    </source>
</evidence>
<dbReference type="Gene3D" id="3.40.50.2000">
    <property type="entry name" value="Glycogen Phosphorylase B"/>
    <property type="match status" value="1"/>
</dbReference>
<dbReference type="EC" id="2.4.-.-" evidence="3"/>
<keyword evidence="1 3" id="KW-0808">Transferase</keyword>
<name>A0ABU9U9X3_9SPIR</name>
<sequence>MKINFLYDFFSAQPYGNVLYHGGGAYGVAVAKILLKRKNLYTKVKYFFAVNKRYIISDNELLELFKDANVEIIPILDQKEIVNIIIEKQIDIFFSPVPYYLADIITDANVLSSVKIKGTLHGLRNLEIYRDSKEIYYRKGLINQAKAVYKYVNPKKVINRERKKIEKLLRILDYSFLTQTVHTKYSVISHFPYIDRNRIFVDTVFPDYLFRDYSINIEASYYNEFPSLKRNRYFLLVGGGRREKNLVRACEAMTTADYILPDDVSLVATGVPDYLKNRLLRNKSVQKRCFLLGYVDSNSLDELYKNCYALLYPSLSEGLGYPPLEAFKYKKPVLASAVTAIPVFYGESVIYFNPYDIYEMANRLCYIMDKKDYNEYSRRGYVFYNKILKYVEHHNYDDLFKYLELS</sequence>
<comment type="caution">
    <text evidence="3">The sequence shown here is derived from an EMBL/GenBank/DDBJ whole genome shotgun (WGS) entry which is preliminary data.</text>
</comment>
<dbReference type="EMBL" id="JBCHKQ010000001">
    <property type="protein sequence ID" value="MEM5947472.1"/>
    <property type="molecule type" value="Genomic_DNA"/>
</dbReference>
<feature type="domain" description="Glycosyl transferase family 1" evidence="2">
    <location>
        <begin position="229"/>
        <end position="374"/>
    </location>
</feature>
<dbReference type="PANTHER" id="PTHR46401">
    <property type="entry name" value="GLYCOSYLTRANSFERASE WBBK-RELATED"/>
    <property type="match status" value="1"/>
</dbReference>
<organism evidence="3 4">
    <name type="scientific">Rarispira pelagica</name>
    <dbReference type="NCBI Taxonomy" id="3141764"/>
    <lineage>
        <taxon>Bacteria</taxon>
        <taxon>Pseudomonadati</taxon>
        <taxon>Spirochaetota</taxon>
        <taxon>Spirochaetia</taxon>
        <taxon>Winmispirales</taxon>
        <taxon>Winmispiraceae</taxon>
        <taxon>Rarispira</taxon>
    </lineage>
</organism>
<dbReference type="RefSeq" id="WP_420068920.1">
    <property type="nucleotide sequence ID" value="NZ_JBCHKQ010000001.1"/>
</dbReference>
<evidence type="ECO:0000313" key="3">
    <source>
        <dbReference type="EMBL" id="MEM5947472.1"/>
    </source>
</evidence>
<accession>A0ABU9U9X3</accession>
<dbReference type="PANTHER" id="PTHR46401:SF2">
    <property type="entry name" value="GLYCOSYLTRANSFERASE WBBK-RELATED"/>
    <property type="match status" value="1"/>
</dbReference>
<gene>
    <name evidence="3" type="ORF">WKV44_02835</name>
</gene>
<dbReference type="InterPro" id="IPR001296">
    <property type="entry name" value="Glyco_trans_1"/>
</dbReference>
<reference evidence="3 4" key="1">
    <citation type="submission" date="2024-03" db="EMBL/GenBank/DDBJ databases">
        <title>Ignisphaera cupida sp. nov., a hyperthermophilic hydrolytic archaeon from a hot spring of Kamchatka, and proposal of Ignisphaeraceae fam. nov.</title>
        <authorList>
            <person name="Podosokorskaya O.A."/>
            <person name="Elcheninov A.G."/>
            <person name="Maltseva A.I."/>
            <person name="Zayulina K.S."/>
            <person name="Novikov A."/>
            <person name="Merkel A.Y."/>
        </authorList>
    </citation>
    <scope>NUCLEOTIDE SEQUENCE [LARGE SCALE GENOMIC DNA]</scope>
    <source>
        <strain evidence="3 4">38H-sp</strain>
    </source>
</reference>
<dbReference type="SUPFAM" id="SSF53756">
    <property type="entry name" value="UDP-Glycosyltransferase/glycogen phosphorylase"/>
    <property type="match status" value="1"/>
</dbReference>
<proteinExistence type="predicted"/>
<evidence type="ECO:0000256" key="1">
    <source>
        <dbReference type="ARBA" id="ARBA00022679"/>
    </source>
</evidence>
<dbReference type="Pfam" id="PF00534">
    <property type="entry name" value="Glycos_transf_1"/>
    <property type="match status" value="1"/>
</dbReference>
<dbReference type="Proteomes" id="UP001466331">
    <property type="component" value="Unassembled WGS sequence"/>
</dbReference>
<evidence type="ECO:0000259" key="2">
    <source>
        <dbReference type="Pfam" id="PF00534"/>
    </source>
</evidence>
<keyword evidence="3" id="KW-0328">Glycosyltransferase</keyword>
<keyword evidence="4" id="KW-1185">Reference proteome</keyword>
<dbReference type="GO" id="GO:0016757">
    <property type="term" value="F:glycosyltransferase activity"/>
    <property type="evidence" value="ECO:0007669"/>
    <property type="project" value="UniProtKB-KW"/>
</dbReference>
<protein>
    <submittedName>
        <fullName evidence="3">Glycosyltransferase</fullName>
        <ecNumber evidence="3">2.4.-.-</ecNumber>
    </submittedName>
</protein>